<dbReference type="PANTHER" id="PTHR33841">
    <property type="entry name" value="DNA METHYLTRANSFERASE YEEA-RELATED"/>
    <property type="match status" value="1"/>
</dbReference>
<accession>A0AAJ2RXJ1</accession>
<feature type="domain" description="MmeI-like helicase spacer" evidence="7">
    <location>
        <begin position="176"/>
        <end position="254"/>
    </location>
</feature>
<sequence length="913" mass="102966">MAFDQTYCMDALNAATRSDAEPSEFIYAFLDAYGFPKATITQVRNGGQRNVTSRKDDGHVALKNWLYFMPVRQGESIHEALQVLADEDEPARHKCRFLVVTDFHELTALDTKSSGRLEVPFSDLATQYLFFAPMAGLERTKHFTEASADLKAAAKMGRLFDRLKEVNEFSTPEQLHSLNVFLTRLLFCYFAEDTGIFPKNAFTKVITEASGEDGEGLPELLAQLFRVMNQPDNERPADLAAHIVQFPYVNGGLFRDDLPVPEIRGKGRRMMIECGQLAWEAVNPDIFGSMFQAVVDEESRDSLGQHYTSVPNIMKVIRPLFLDKLYAELHKANGNRKKLEALLERLAHIKVFDPAMGSGNFLIIAYKELRRLEMAVFRAMQDVGQQKQNEIFMSGIRLSQFYGIEIDDFAHEVAQLSLWLAEHQMNMLFAKEFGHAEPLLPLKAAGHLIAGNSLQLSWREVCQNGEKTEVYICGNPPFHGTAGRSEDQICDMKRVFGKKSLGYLDYVACWLRKAANYLQFGGEAAFVTTNSICQGQQVATLWPDILDSGVEISFCYQTFPWKNSAQGNAGVHVVIIGLSKNPIQKRLYQFVSGEWRIKFVNNISPYLLEGGNTIVASRSRPLVNSPKMVFGNKPTDGGNLIFSQSEKEHLLENEPQLAPWIKPLIGAQEFLRGDCRWCLWLIGAPEEILNIPAVKSRVDAVRALRIKAGHAAAIQGAKRPHQFLQVAQPEEGSYILVPAFTSVRRPYVPLGVINFEVITNNKNYIIPDGELYEFSILSSIMHLDWMRLVGGRLKSDYGYSATLVYNTFPWPSASNKQKEVIEKLGRAVILARADHPDKSMAQLYDPDKMPENLLKAHQALDEAVEKLYRERPFRDAAERQEYLLARYEKLIEAEKVAKAGNTKKARKKTTKEG</sequence>
<dbReference type="Pfam" id="PF20473">
    <property type="entry name" value="MmeI_Mtase"/>
    <property type="match status" value="1"/>
</dbReference>
<dbReference type="GO" id="GO:0009007">
    <property type="term" value="F:site-specific DNA-methyltransferase (adenine-specific) activity"/>
    <property type="evidence" value="ECO:0007669"/>
    <property type="project" value="UniProtKB-EC"/>
</dbReference>
<protein>
    <recommendedName>
        <fullName evidence="1">site-specific DNA-methyltransferase (adenine-specific)</fullName>
        <ecNumber evidence="1">2.1.1.72</ecNumber>
    </recommendedName>
</protein>
<evidence type="ECO:0000259" key="6">
    <source>
        <dbReference type="Pfam" id="PF20464"/>
    </source>
</evidence>
<comment type="caution">
    <text evidence="11">The sequence shown here is derived from an EMBL/GenBank/DDBJ whole genome shotgun (WGS) entry which is preliminary data.</text>
</comment>
<dbReference type="Pfam" id="PF20465">
    <property type="entry name" value="MmeI_hel"/>
    <property type="match status" value="1"/>
</dbReference>
<name>A0AAJ2RXJ1_9GAMM</name>
<dbReference type="InterPro" id="IPR046816">
    <property type="entry name" value="MmeI_Mtase"/>
</dbReference>
<comment type="catalytic activity">
    <reaction evidence="4">
        <text>a 2'-deoxyadenosine in DNA + S-adenosyl-L-methionine = an N(6)-methyl-2'-deoxyadenosine in DNA + S-adenosyl-L-homocysteine + H(+)</text>
        <dbReference type="Rhea" id="RHEA:15197"/>
        <dbReference type="Rhea" id="RHEA-COMP:12418"/>
        <dbReference type="Rhea" id="RHEA-COMP:12419"/>
        <dbReference type="ChEBI" id="CHEBI:15378"/>
        <dbReference type="ChEBI" id="CHEBI:57856"/>
        <dbReference type="ChEBI" id="CHEBI:59789"/>
        <dbReference type="ChEBI" id="CHEBI:90615"/>
        <dbReference type="ChEBI" id="CHEBI:90616"/>
        <dbReference type="EC" id="2.1.1.72"/>
    </reaction>
</comment>
<keyword evidence="2 11" id="KW-0489">Methyltransferase</keyword>
<dbReference type="InterPro" id="IPR046818">
    <property type="entry name" value="MmeI_C"/>
</dbReference>
<feature type="domain" description="MmeI-like target recognition" evidence="8">
    <location>
        <begin position="610"/>
        <end position="812"/>
    </location>
</feature>
<dbReference type="Proteomes" id="UP001276761">
    <property type="component" value="Unassembled WGS sequence"/>
</dbReference>
<dbReference type="EMBL" id="JAWXXT010000001">
    <property type="protein sequence ID" value="MDX5976224.1"/>
    <property type="molecule type" value="Genomic_DNA"/>
</dbReference>
<evidence type="ECO:0000259" key="10">
    <source>
        <dbReference type="Pfam" id="PF20473"/>
    </source>
</evidence>
<reference evidence="11" key="1">
    <citation type="submission" date="2023-11" db="EMBL/GenBank/DDBJ databases">
        <title>MicrobeMod: A computational toolkit for identifying prokaryotic methylation and restriction-modification with nanopore sequencing.</title>
        <authorList>
            <person name="Crits-Christoph A."/>
            <person name="Kang S.C."/>
            <person name="Lee H."/>
            <person name="Ostrov N."/>
        </authorList>
    </citation>
    <scope>NUCLEOTIDE SEQUENCE</scope>
    <source>
        <strain evidence="11">ATCC BAA-953</strain>
    </source>
</reference>
<keyword evidence="3" id="KW-0808">Transferase</keyword>
<dbReference type="GeneID" id="303164129"/>
<dbReference type="InterPro" id="IPR029063">
    <property type="entry name" value="SAM-dependent_MTases_sf"/>
</dbReference>
<dbReference type="RefSeq" id="WP_198349651.1">
    <property type="nucleotide sequence ID" value="NZ_JABASV010000007.1"/>
</dbReference>
<evidence type="ECO:0000259" key="9">
    <source>
        <dbReference type="Pfam" id="PF20467"/>
    </source>
</evidence>
<keyword evidence="5" id="KW-0175">Coiled coil</keyword>
<evidence type="ECO:0000256" key="2">
    <source>
        <dbReference type="ARBA" id="ARBA00022603"/>
    </source>
</evidence>
<dbReference type="Gene3D" id="3.40.50.150">
    <property type="entry name" value="Vaccinia Virus protein VP39"/>
    <property type="match status" value="1"/>
</dbReference>
<evidence type="ECO:0000256" key="4">
    <source>
        <dbReference type="ARBA" id="ARBA00047942"/>
    </source>
</evidence>
<evidence type="ECO:0000313" key="11">
    <source>
        <dbReference type="EMBL" id="MDX5976224.1"/>
    </source>
</evidence>
<dbReference type="AlphaFoldDB" id="A0AAJ2RXJ1"/>
<dbReference type="InterPro" id="IPR050953">
    <property type="entry name" value="N4_N6_ade-DNA_methylase"/>
</dbReference>
<dbReference type="EC" id="2.1.1.72" evidence="1"/>
<evidence type="ECO:0000259" key="8">
    <source>
        <dbReference type="Pfam" id="PF20466"/>
    </source>
</evidence>
<dbReference type="Pfam" id="PF20467">
    <property type="entry name" value="MmeI_C"/>
    <property type="match status" value="1"/>
</dbReference>
<organism evidence="11 12">
    <name type="scientific">Vreelandella alkaliphila</name>
    <dbReference type="NCBI Taxonomy" id="272774"/>
    <lineage>
        <taxon>Bacteria</taxon>
        <taxon>Pseudomonadati</taxon>
        <taxon>Pseudomonadota</taxon>
        <taxon>Gammaproteobacteria</taxon>
        <taxon>Oceanospirillales</taxon>
        <taxon>Halomonadaceae</taxon>
        <taxon>Vreelandella</taxon>
    </lineage>
</organism>
<feature type="domain" description="MmeI-like DNA-methyltransferase" evidence="10">
    <location>
        <begin position="330"/>
        <end position="589"/>
    </location>
</feature>
<feature type="domain" description="MmeI-like C-terminal" evidence="9">
    <location>
        <begin position="814"/>
        <end position="891"/>
    </location>
</feature>
<evidence type="ECO:0000256" key="1">
    <source>
        <dbReference type="ARBA" id="ARBA00011900"/>
    </source>
</evidence>
<evidence type="ECO:0000259" key="7">
    <source>
        <dbReference type="Pfam" id="PF20465"/>
    </source>
</evidence>
<dbReference type="GO" id="GO:0032259">
    <property type="term" value="P:methylation"/>
    <property type="evidence" value="ECO:0007669"/>
    <property type="project" value="UniProtKB-KW"/>
</dbReference>
<dbReference type="InterPro" id="IPR046819">
    <property type="entry name" value="MmeI_hel"/>
</dbReference>
<dbReference type="PANTHER" id="PTHR33841:SF1">
    <property type="entry name" value="DNA METHYLTRANSFERASE A"/>
    <property type="match status" value="1"/>
</dbReference>
<feature type="domain" description="MmeI-like N-terminal" evidence="6">
    <location>
        <begin position="16"/>
        <end position="165"/>
    </location>
</feature>
<evidence type="ECO:0000313" key="12">
    <source>
        <dbReference type="Proteomes" id="UP001276761"/>
    </source>
</evidence>
<dbReference type="SUPFAM" id="SSF53335">
    <property type="entry name" value="S-adenosyl-L-methionine-dependent methyltransferases"/>
    <property type="match status" value="1"/>
</dbReference>
<dbReference type="InterPro" id="IPR046817">
    <property type="entry name" value="MmeI_N"/>
</dbReference>
<evidence type="ECO:0000256" key="5">
    <source>
        <dbReference type="SAM" id="Coils"/>
    </source>
</evidence>
<dbReference type="Pfam" id="PF20464">
    <property type="entry name" value="MmeI_N"/>
    <property type="match status" value="1"/>
</dbReference>
<dbReference type="InterPro" id="IPR046820">
    <property type="entry name" value="MmeI_TRD"/>
</dbReference>
<proteinExistence type="predicted"/>
<gene>
    <name evidence="11" type="ORF">SIL78_01470</name>
</gene>
<dbReference type="Pfam" id="PF20466">
    <property type="entry name" value="MmeI_TRD"/>
    <property type="match status" value="1"/>
</dbReference>
<feature type="coiled-coil region" evidence="5">
    <location>
        <begin position="322"/>
        <end position="349"/>
    </location>
</feature>
<evidence type="ECO:0000256" key="3">
    <source>
        <dbReference type="ARBA" id="ARBA00022679"/>
    </source>
</evidence>